<evidence type="ECO:0000256" key="1">
    <source>
        <dbReference type="ARBA" id="ARBA00004162"/>
    </source>
</evidence>
<evidence type="ECO:0000256" key="7">
    <source>
        <dbReference type="RuleBase" id="RU003879"/>
    </source>
</evidence>
<name>A0A1N6XCK4_9BACT</name>
<dbReference type="Proteomes" id="UP000185924">
    <property type="component" value="Unassembled WGS sequence"/>
</dbReference>
<evidence type="ECO:0000256" key="4">
    <source>
        <dbReference type="ARBA" id="ARBA00022692"/>
    </source>
</evidence>
<dbReference type="STRING" id="1077936.SAMN05421545_2066"/>
<dbReference type="GO" id="GO:0015031">
    <property type="term" value="P:protein transport"/>
    <property type="evidence" value="ECO:0007669"/>
    <property type="project" value="UniProtKB-KW"/>
</dbReference>
<dbReference type="GO" id="GO:0022857">
    <property type="term" value="F:transmembrane transporter activity"/>
    <property type="evidence" value="ECO:0007669"/>
    <property type="project" value="InterPro"/>
</dbReference>
<dbReference type="GO" id="GO:0005886">
    <property type="term" value="C:plasma membrane"/>
    <property type="evidence" value="ECO:0007669"/>
    <property type="project" value="UniProtKB-SubCell"/>
</dbReference>
<sequence>MWNPGPRFIYYTNAAEGLPASAITNRKDKIMAQVQEKQNPAKGSRKRARNNGFHLDMTPMVDLAFLLLTFFMLTTTFAKLQTMEINMPVATGPDTPIPGKNALNIVLDEADKVYYFFGYPGDEPEVTQTDFSATGIRQVLLTDQVKGNPDMVVLVKATESSRFKNMVDVLDELKITDTRKYALVELREEDKALLASR</sequence>
<keyword evidence="5" id="KW-1133">Transmembrane helix</keyword>
<evidence type="ECO:0000256" key="2">
    <source>
        <dbReference type="ARBA" id="ARBA00005811"/>
    </source>
</evidence>
<dbReference type="Pfam" id="PF02472">
    <property type="entry name" value="ExbD"/>
    <property type="match status" value="1"/>
</dbReference>
<keyword evidence="7" id="KW-0813">Transport</keyword>
<dbReference type="InterPro" id="IPR003400">
    <property type="entry name" value="ExbD"/>
</dbReference>
<dbReference type="PANTHER" id="PTHR30558">
    <property type="entry name" value="EXBD MEMBRANE COMPONENT OF PMF-DRIVEN MACROMOLECULE IMPORT SYSTEM"/>
    <property type="match status" value="1"/>
</dbReference>
<evidence type="ECO:0000256" key="6">
    <source>
        <dbReference type="ARBA" id="ARBA00023136"/>
    </source>
</evidence>
<keyword evidence="9" id="KW-1185">Reference proteome</keyword>
<accession>A0A1N6XCK4</accession>
<proteinExistence type="inferred from homology"/>
<evidence type="ECO:0000313" key="8">
    <source>
        <dbReference type="EMBL" id="SIR00084.1"/>
    </source>
</evidence>
<dbReference type="AlphaFoldDB" id="A0A1N6XCK4"/>
<keyword evidence="6" id="KW-0472">Membrane</keyword>
<gene>
    <name evidence="8" type="ORF">SAMN05421545_2066</name>
</gene>
<evidence type="ECO:0000313" key="9">
    <source>
        <dbReference type="Proteomes" id="UP000185924"/>
    </source>
</evidence>
<keyword evidence="3" id="KW-1003">Cell membrane</keyword>
<evidence type="ECO:0000256" key="3">
    <source>
        <dbReference type="ARBA" id="ARBA00022475"/>
    </source>
</evidence>
<keyword evidence="4 7" id="KW-0812">Transmembrane</keyword>
<comment type="similarity">
    <text evidence="2 7">Belongs to the ExbD/TolR family.</text>
</comment>
<dbReference type="EMBL" id="FTNM01000002">
    <property type="protein sequence ID" value="SIR00084.1"/>
    <property type="molecule type" value="Genomic_DNA"/>
</dbReference>
<dbReference type="PANTHER" id="PTHR30558:SF3">
    <property type="entry name" value="BIOPOLYMER TRANSPORT PROTEIN EXBD-RELATED"/>
    <property type="match status" value="1"/>
</dbReference>
<organism evidence="8 9">
    <name type="scientific">Pontibacter lucknowensis</name>
    <dbReference type="NCBI Taxonomy" id="1077936"/>
    <lineage>
        <taxon>Bacteria</taxon>
        <taxon>Pseudomonadati</taxon>
        <taxon>Bacteroidota</taxon>
        <taxon>Cytophagia</taxon>
        <taxon>Cytophagales</taxon>
        <taxon>Hymenobacteraceae</taxon>
        <taxon>Pontibacter</taxon>
    </lineage>
</organism>
<keyword evidence="7" id="KW-0653">Protein transport</keyword>
<evidence type="ECO:0000256" key="5">
    <source>
        <dbReference type="ARBA" id="ARBA00022989"/>
    </source>
</evidence>
<comment type="subcellular location">
    <subcellularLocation>
        <location evidence="1">Cell membrane</location>
        <topology evidence="1">Single-pass membrane protein</topology>
    </subcellularLocation>
    <subcellularLocation>
        <location evidence="7">Cell membrane</location>
        <topology evidence="7">Single-pass type II membrane protein</topology>
    </subcellularLocation>
</comment>
<protein>
    <submittedName>
        <fullName evidence="8">Biopolymer transport protein ExbD</fullName>
    </submittedName>
</protein>
<reference evidence="9" key="1">
    <citation type="submission" date="2017-01" db="EMBL/GenBank/DDBJ databases">
        <authorList>
            <person name="Varghese N."/>
            <person name="Submissions S."/>
        </authorList>
    </citation>
    <scope>NUCLEOTIDE SEQUENCE [LARGE SCALE GENOMIC DNA]</scope>
    <source>
        <strain evidence="9">DM9</strain>
    </source>
</reference>